<gene>
    <name evidence="6" type="ORF">ACK2TP_03940</name>
</gene>
<feature type="chain" id="PRO_5046521069" description="Solute-binding protein family 3/N-terminal domain-containing protein" evidence="4">
    <location>
        <begin position="19"/>
        <end position="366"/>
    </location>
</feature>
<proteinExistence type="inferred from homology"/>
<organism evidence="6 7">
    <name type="scientific">Terriglobus aquaticus</name>
    <dbReference type="NCBI Taxonomy" id="940139"/>
    <lineage>
        <taxon>Bacteria</taxon>
        <taxon>Pseudomonadati</taxon>
        <taxon>Acidobacteriota</taxon>
        <taxon>Terriglobia</taxon>
        <taxon>Terriglobales</taxon>
        <taxon>Acidobacteriaceae</taxon>
        <taxon>Terriglobus</taxon>
    </lineage>
</organism>
<dbReference type="SMART" id="SM00062">
    <property type="entry name" value="PBPb"/>
    <property type="match status" value="1"/>
</dbReference>
<evidence type="ECO:0000256" key="4">
    <source>
        <dbReference type="SAM" id="SignalP"/>
    </source>
</evidence>
<dbReference type="Gene3D" id="3.40.190.10">
    <property type="entry name" value="Periplasmic binding protein-like II"/>
    <property type="match status" value="2"/>
</dbReference>
<name>A0ABW9KI64_9BACT</name>
<dbReference type="PANTHER" id="PTHR30085:SF6">
    <property type="entry name" value="ABC TRANSPORTER GLUTAMINE-BINDING PROTEIN GLNH"/>
    <property type="match status" value="1"/>
</dbReference>
<dbReference type="SUPFAM" id="SSF53850">
    <property type="entry name" value="Periplasmic binding protein-like II"/>
    <property type="match status" value="1"/>
</dbReference>
<evidence type="ECO:0000256" key="2">
    <source>
        <dbReference type="ARBA" id="ARBA00022448"/>
    </source>
</evidence>
<feature type="signal peptide" evidence="4">
    <location>
        <begin position="1"/>
        <end position="18"/>
    </location>
</feature>
<keyword evidence="2" id="KW-0813">Transport</keyword>
<dbReference type="InterPro" id="IPR051455">
    <property type="entry name" value="Bact_solute-bind_prot3"/>
</dbReference>
<dbReference type="EMBL" id="JBJYXY010000001">
    <property type="protein sequence ID" value="MFN2974903.1"/>
    <property type="molecule type" value="Genomic_DNA"/>
</dbReference>
<evidence type="ECO:0000313" key="6">
    <source>
        <dbReference type="EMBL" id="MFN2974903.1"/>
    </source>
</evidence>
<reference evidence="6 7" key="1">
    <citation type="submission" date="2024-12" db="EMBL/GenBank/DDBJ databases">
        <authorList>
            <person name="Lee Y."/>
        </authorList>
    </citation>
    <scope>NUCLEOTIDE SEQUENCE [LARGE SCALE GENOMIC DNA]</scope>
    <source>
        <strain evidence="6 7">03SUJ4</strain>
    </source>
</reference>
<evidence type="ECO:0000313" key="7">
    <source>
        <dbReference type="Proteomes" id="UP001634747"/>
    </source>
</evidence>
<accession>A0ABW9KI64</accession>
<keyword evidence="3 4" id="KW-0732">Signal</keyword>
<comment type="caution">
    <text evidence="6">The sequence shown here is derived from an EMBL/GenBank/DDBJ whole genome shotgun (WGS) entry which is preliminary data.</text>
</comment>
<evidence type="ECO:0000256" key="1">
    <source>
        <dbReference type="ARBA" id="ARBA00010333"/>
    </source>
</evidence>
<protein>
    <recommendedName>
        <fullName evidence="5">Solute-binding protein family 3/N-terminal domain-containing protein</fullName>
    </recommendedName>
</protein>
<dbReference type="RefSeq" id="WP_263413549.1">
    <property type="nucleotide sequence ID" value="NZ_BAABBH010000001.1"/>
</dbReference>
<dbReference type="PANTHER" id="PTHR30085">
    <property type="entry name" value="AMINO ACID ABC TRANSPORTER PERMEASE"/>
    <property type="match status" value="1"/>
</dbReference>
<feature type="domain" description="Solute-binding protein family 3/N-terminal" evidence="5">
    <location>
        <begin position="86"/>
        <end position="293"/>
    </location>
</feature>
<keyword evidence="7" id="KW-1185">Reference proteome</keyword>
<dbReference type="Proteomes" id="UP001634747">
    <property type="component" value="Unassembled WGS sequence"/>
</dbReference>
<sequence length="366" mass="38553">MLRYLPLVLALTGICATAQPVAKKTSAVSTAAPASAAASNVPAPFNKQGSALAIVPAIHNAGRLVCGVVEATDDWDGQGEHGDLSSLGKGFCEAVAVAVLGPKAPVEVRTFPAEAEALQALKDLQVHLVVGLSPSAEAAMQYGVTFGHPVFYDTQRFMVPAAAHFKTVEDLRDNLICAMNLTPAEQRLRDYMSDRKITYGLQAHSEQGEMDASVAVAHCAAGTAMESRLAESRADFPASAPEFVFLPERFGLEPVAPAYHSGDPQFALLVDMTLSALVEAEALGITQGNVNDATRRTDLAARRLLGSDRSVGQALGLSSDWAVPVIAAVGNYGELYDRTLGKSYHLERGPNALWTGGGIMSPSPLQ</sequence>
<comment type="similarity">
    <text evidence="1">Belongs to the bacterial solute-binding protein 3 family.</text>
</comment>
<evidence type="ECO:0000256" key="3">
    <source>
        <dbReference type="ARBA" id="ARBA00022729"/>
    </source>
</evidence>
<dbReference type="InterPro" id="IPR001638">
    <property type="entry name" value="Solute-binding_3/MltF_N"/>
</dbReference>
<evidence type="ECO:0000259" key="5">
    <source>
        <dbReference type="SMART" id="SM00062"/>
    </source>
</evidence>